<organism evidence="1 2">
    <name type="scientific">Dendroctonus ponderosae</name>
    <name type="common">Mountain pine beetle</name>
    <dbReference type="NCBI Taxonomy" id="77166"/>
    <lineage>
        <taxon>Eukaryota</taxon>
        <taxon>Metazoa</taxon>
        <taxon>Ecdysozoa</taxon>
        <taxon>Arthropoda</taxon>
        <taxon>Hexapoda</taxon>
        <taxon>Insecta</taxon>
        <taxon>Pterygota</taxon>
        <taxon>Neoptera</taxon>
        <taxon>Endopterygota</taxon>
        <taxon>Coleoptera</taxon>
        <taxon>Polyphaga</taxon>
        <taxon>Cucujiformia</taxon>
        <taxon>Curculionidae</taxon>
        <taxon>Scolytinae</taxon>
        <taxon>Dendroctonus</taxon>
    </lineage>
</organism>
<gene>
    <name evidence="1" type="ORF">D910_09499</name>
</gene>
<evidence type="ECO:0000313" key="1">
    <source>
        <dbReference type="EMBL" id="ERL92179.1"/>
    </source>
</evidence>
<accession>U4UDX8</accession>
<protein>
    <submittedName>
        <fullName evidence="1">Uncharacterized protein</fullName>
    </submittedName>
</protein>
<name>U4UDX8_DENPD</name>
<reference evidence="1 2" key="1">
    <citation type="journal article" date="2013" name="Genome Biol.">
        <title>Draft genome of the mountain pine beetle, Dendroctonus ponderosae Hopkins, a major forest pest.</title>
        <authorList>
            <person name="Keeling C.I."/>
            <person name="Yuen M.M."/>
            <person name="Liao N.Y."/>
            <person name="Docking T.R."/>
            <person name="Chan S.K."/>
            <person name="Taylor G.A."/>
            <person name="Palmquist D.L."/>
            <person name="Jackman S.D."/>
            <person name="Nguyen A."/>
            <person name="Li M."/>
            <person name="Henderson H."/>
            <person name="Janes J.K."/>
            <person name="Zhao Y."/>
            <person name="Pandoh P."/>
            <person name="Moore R."/>
            <person name="Sperling F.A."/>
            <person name="Huber D.P."/>
            <person name="Birol I."/>
            <person name="Jones S.J."/>
            <person name="Bohlmann J."/>
        </authorList>
    </citation>
    <scope>NUCLEOTIDE SEQUENCE</scope>
</reference>
<sequence length="25" mass="2830">MERKNTNIQLSTAQDLINRIAKSNA</sequence>
<dbReference type="Proteomes" id="UP000030742">
    <property type="component" value="Unassembled WGS sequence"/>
</dbReference>
<proteinExistence type="predicted"/>
<dbReference type="EMBL" id="KB632314">
    <property type="protein sequence ID" value="ERL92179.1"/>
    <property type="molecule type" value="Genomic_DNA"/>
</dbReference>
<dbReference type="AlphaFoldDB" id="U4UDX8"/>
<evidence type="ECO:0000313" key="2">
    <source>
        <dbReference type="Proteomes" id="UP000030742"/>
    </source>
</evidence>